<gene>
    <name evidence="3" type="ORF">PCOR1329_LOCUS79733</name>
</gene>
<reference evidence="3" key="1">
    <citation type="submission" date="2023-10" db="EMBL/GenBank/DDBJ databases">
        <authorList>
            <person name="Chen Y."/>
            <person name="Shah S."/>
            <person name="Dougan E. K."/>
            <person name="Thang M."/>
            <person name="Chan C."/>
        </authorList>
    </citation>
    <scope>NUCLEOTIDE SEQUENCE [LARGE SCALE GENOMIC DNA]</scope>
</reference>
<protein>
    <submittedName>
        <fullName evidence="3">Uncharacterized protein</fullName>
    </submittedName>
</protein>
<feature type="coiled-coil region" evidence="1">
    <location>
        <begin position="72"/>
        <end position="99"/>
    </location>
</feature>
<comment type="caution">
    <text evidence="3">The sequence shown here is derived from an EMBL/GenBank/DDBJ whole genome shotgun (WGS) entry which is preliminary data.</text>
</comment>
<keyword evidence="4" id="KW-1185">Reference proteome</keyword>
<evidence type="ECO:0000313" key="4">
    <source>
        <dbReference type="Proteomes" id="UP001189429"/>
    </source>
</evidence>
<evidence type="ECO:0000256" key="1">
    <source>
        <dbReference type="SAM" id="Coils"/>
    </source>
</evidence>
<accession>A0ABN9XTR2</accession>
<dbReference type="Proteomes" id="UP001189429">
    <property type="component" value="Unassembled WGS sequence"/>
</dbReference>
<feature type="region of interest" description="Disordered" evidence="2">
    <location>
        <begin position="46"/>
        <end position="69"/>
    </location>
</feature>
<keyword evidence="1" id="KW-0175">Coiled coil</keyword>
<proteinExistence type="predicted"/>
<sequence>EATCAPPMSTASLCPELDVDLLEREMFAIMANNSALEATLALGQRADDGAGRAGSPESGGTGAAGPVGACSSEDCRALRAGLEAQLAAAEARADGVAQDYAAKFRQTEQDYTEKFRQVKDICQQLAGQINLAEERAARAELCEVRAREDCEELRRRLAAAGSGGGGPA</sequence>
<name>A0ABN9XTR2_9DINO</name>
<evidence type="ECO:0000313" key="3">
    <source>
        <dbReference type="EMBL" id="CAK0903398.1"/>
    </source>
</evidence>
<feature type="non-terminal residue" evidence="3">
    <location>
        <position position="1"/>
    </location>
</feature>
<organism evidence="3 4">
    <name type="scientific">Prorocentrum cordatum</name>
    <dbReference type="NCBI Taxonomy" id="2364126"/>
    <lineage>
        <taxon>Eukaryota</taxon>
        <taxon>Sar</taxon>
        <taxon>Alveolata</taxon>
        <taxon>Dinophyceae</taxon>
        <taxon>Prorocentrales</taxon>
        <taxon>Prorocentraceae</taxon>
        <taxon>Prorocentrum</taxon>
    </lineage>
</organism>
<dbReference type="EMBL" id="CAUYUJ010021222">
    <property type="protein sequence ID" value="CAK0903398.1"/>
    <property type="molecule type" value="Genomic_DNA"/>
</dbReference>
<feature type="non-terminal residue" evidence="3">
    <location>
        <position position="168"/>
    </location>
</feature>
<evidence type="ECO:0000256" key="2">
    <source>
        <dbReference type="SAM" id="MobiDB-lite"/>
    </source>
</evidence>